<keyword evidence="3 6" id="KW-0285">Flavoprotein</keyword>
<dbReference type="SUPFAM" id="SSF47203">
    <property type="entry name" value="Acyl-CoA dehydrogenase C-terminal domain-like"/>
    <property type="match status" value="1"/>
</dbReference>
<dbReference type="InterPro" id="IPR037069">
    <property type="entry name" value="AcylCoA_DH/ox_N_sf"/>
</dbReference>
<keyword evidence="4 6" id="KW-0274">FAD</keyword>
<dbReference type="PANTHER" id="PTHR43884">
    <property type="entry name" value="ACYL-COA DEHYDROGENASE"/>
    <property type="match status" value="1"/>
</dbReference>
<dbReference type="Gene3D" id="2.40.110.10">
    <property type="entry name" value="Butyryl-CoA Dehydrogenase, subunit A, domain 2"/>
    <property type="match status" value="1"/>
</dbReference>
<dbReference type="SUPFAM" id="SSF56645">
    <property type="entry name" value="Acyl-CoA dehydrogenase NM domain-like"/>
    <property type="match status" value="1"/>
</dbReference>
<dbReference type="InterPro" id="IPR013786">
    <property type="entry name" value="AcylCoA_DH/ox_N"/>
</dbReference>
<feature type="domain" description="Acyl-CoA oxidase/dehydrogenase middle" evidence="8">
    <location>
        <begin position="122"/>
        <end position="181"/>
    </location>
</feature>
<name>A0ABW0ZQV8_9ACTN</name>
<reference evidence="11" key="1">
    <citation type="journal article" date="2019" name="Int. J. Syst. Evol. Microbiol.">
        <title>The Global Catalogue of Microorganisms (GCM) 10K type strain sequencing project: providing services to taxonomists for standard genome sequencing and annotation.</title>
        <authorList>
            <consortium name="The Broad Institute Genomics Platform"/>
            <consortium name="The Broad Institute Genome Sequencing Center for Infectious Disease"/>
            <person name="Wu L."/>
            <person name="Ma J."/>
        </authorList>
    </citation>
    <scope>NUCLEOTIDE SEQUENCE [LARGE SCALE GENOMIC DNA]</scope>
    <source>
        <strain evidence="11">KCTC 42087</strain>
    </source>
</reference>
<dbReference type="EC" id="1.-.-.-" evidence="10"/>
<dbReference type="CDD" id="cd00567">
    <property type="entry name" value="ACAD"/>
    <property type="match status" value="1"/>
</dbReference>
<evidence type="ECO:0000313" key="10">
    <source>
        <dbReference type="EMBL" id="MFC5744381.1"/>
    </source>
</evidence>
<evidence type="ECO:0000256" key="4">
    <source>
        <dbReference type="ARBA" id="ARBA00022827"/>
    </source>
</evidence>
<dbReference type="InterPro" id="IPR009100">
    <property type="entry name" value="AcylCoA_DH/oxidase_NM_dom_sf"/>
</dbReference>
<evidence type="ECO:0000256" key="6">
    <source>
        <dbReference type="RuleBase" id="RU362125"/>
    </source>
</evidence>
<accession>A0ABW0ZQV8</accession>
<dbReference type="EMBL" id="JBHSON010000002">
    <property type="protein sequence ID" value="MFC5744381.1"/>
    <property type="molecule type" value="Genomic_DNA"/>
</dbReference>
<feature type="domain" description="Acyl-CoA dehydrogenase/oxidase N-terminal" evidence="9">
    <location>
        <begin position="6"/>
        <end position="115"/>
    </location>
</feature>
<dbReference type="Proteomes" id="UP001596074">
    <property type="component" value="Unassembled WGS sequence"/>
</dbReference>
<evidence type="ECO:0000256" key="2">
    <source>
        <dbReference type="ARBA" id="ARBA00009347"/>
    </source>
</evidence>
<dbReference type="InterPro" id="IPR036250">
    <property type="entry name" value="AcylCo_DH-like_C"/>
</dbReference>
<evidence type="ECO:0000259" key="8">
    <source>
        <dbReference type="Pfam" id="PF02770"/>
    </source>
</evidence>
<comment type="caution">
    <text evidence="10">The sequence shown here is derived from an EMBL/GenBank/DDBJ whole genome shotgun (WGS) entry which is preliminary data.</text>
</comment>
<dbReference type="InterPro" id="IPR046373">
    <property type="entry name" value="Acyl-CoA_Oxase/DH_mid-dom_sf"/>
</dbReference>
<dbReference type="GO" id="GO:0016491">
    <property type="term" value="F:oxidoreductase activity"/>
    <property type="evidence" value="ECO:0007669"/>
    <property type="project" value="UniProtKB-KW"/>
</dbReference>
<dbReference type="InterPro" id="IPR006091">
    <property type="entry name" value="Acyl-CoA_Oxase/DH_mid-dom"/>
</dbReference>
<comment type="cofactor">
    <cofactor evidence="1 6">
        <name>FAD</name>
        <dbReference type="ChEBI" id="CHEBI:57692"/>
    </cofactor>
</comment>
<dbReference type="InterPro" id="IPR009075">
    <property type="entry name" value="AcylCo_DH/oxidase_C"/>
</dbReference>
<dbReference type="Pfam" id="PF02770">
    <property type="entry name" value="Acyl-CoA_dh_M"/>
    <property type="match status" value="1"/>
</dbReference>
<evidence type="ECO:0000256" key="1">
    <source>
        <dbReference type="ARBA" id="ARBA00001974"/>
    </source>
</evidence>
<evidence type="ECO:0000313" key="11">
    <source>
        <dbReference type="Proteomes" id="UP001596074"/>
    </source>
</evidence>
<sequence>MRFGPSEEQLALRDTLRSLLGEHAHAARAAYEGDPADGRRLWDRMVRELGLTAVGVPEEYGGTGASFGDLAVVAEELGRALAPVPFFSSAVLAARILLESGDDAGAWLPALVRGESVATAALVEEAGDWSFAELTTTARPAAGGWVLDGAKHFVTDAPVADLLLVLARAPEGPTLFAVRAGDLSRHIPQDALDATRPLGTVILRASPGVPVGPPGGALPVLERALAAAAIGLACEQAGGANRCLDMAVGYAGIRKQFDRPIGSFQAVKHMLADVLVDNESASAAASYGAWAVDHAPGEVPALASLCKSFASDAYTAAAKTNVQVHGGIGFTWEHDAHLHLRRALSTRAFLGSPQAHRELIAAHVLDAPRGERR</sequence>
<comment type="similarity">
    <text evidence="2 6">Belongs to the acyl-CoA dehydrogenase family.</text>
</comment>
<dbReference type="Pfam" id="PF02771">
    <property type="entry name" value="Acyl-CoA_dh_N"/>
    <property type="match status" value="1"/>
</dbReference>
<keyword evidence="11" id="KW-1185">Reference proteome</keyword>
<evidence type="ECO:0000259" key="9">
    <source>
        <dbReference type="Pfam" id="PF02771"/>
    </source>
</evidence>
<gene>
    <name evidence="10" type="ORF">ACFPZN_02005</name>
</gene>
<feature type="domain" description="Acyl-CoA dehydrogenase/oxidase C-terminal" evidence="7">
    <location>
        <begin position="220"/>
        <end position="364"/>
    </location>
</feature>
<protein>
    <submittedName>
        <fullName evidence="10">Acyl-CoA dehydrogenase family protein</fullName>
        <ecNumber evidence="10">1.-.-.-</ecNumber>
    </submittedName>
</protein>
<dbReference type="Gene3D" id="1.20.140.10">
    <property type="entry name" value="Butyryl-CoA Dehydrogenase, subunit A, domain 3"/>
    <property type="match status" value="1"/>
</dbReference>
<keyword evidence="5 6" id="KW-0560">Oxidoreductase</keyword>
<dbReference type="RefSeq" id="WP_378279494.1">
    <property type="nucleotide sequence ID" value="NZ_JBHSON010000002.1"/>
</dbReference>
<evidence type="ECO:0000256" key="3">
    <source>
        <dbReference type="ARBA" id="ARBA00022630"/>
    </source>
</evidence>
<dbReference type="Gene3D" id="1.10.540.10">
    <property type="entry name" value="Acyl-CoA dehydrogenase/oxidase, N-terminal domain"/>
    <property type="match status" value="1"/>
</dbReference>
<dbReference type="PANTHER" id="PTHR43884:SF20">
    <property type="entry name" value="ACYL-COA DEHYDROGENASE FADE28"/>
    <property type="match status" value="1"/>
</dbReference>
<proteinExistence type="inferred from homology"/>
<organism evidence="10 11">
    <name type="scientific">Actinomadura rugatobispora</name>
    <dbReference type="NCBI Taxonomy" id="1994"/>
    <lineage>
        <taxon>Bacteria</taxon>
        <taxon>Bacillati</taxon>
        <taxon>Actinomycetota</taxon>
        <taxon>Actinomycetes</taxon>
        <taxon>Streptosporangiales</taxon>
        <taxon>Thermomonosporaceae</taxon>
        <taxon>Actinomadura</taxon>
    </lineage>
</organism>
<evidence type="ECO:0000256" key="5">
    <source>
        <dbReference type="ARBA" id="ARBA00023002"/>
    </source>
</evidence>
<evidence type="ECO:0000259" key="7">
    <source>
        <dbReference type="Pfam" id="PF00441"/>
    </source>
</evidence>
<dbReference type="Pfam" id="PF00441">
    <property type="entry name" value="Acyl-CoA_dh_1"/>
    <property type="match status" value="1"/>
</dbReference>